<dbReference type="AlphaFoldDB" id="A0AA97NS02"/>
<protein>
    <submittedName>
        <fullName evidence="2">Uncharacterized protein</fullName>
    </submittedName>
</protein>
<reference evidence="2" key="1">
    <citation type="journal article" date="2012" name="PLoS Genet.">
        <title>Comparative analysis of the genomes of two field isolates of the rice blast fungus Magnaporthe oryzae.</title>
        <authorList>
            <person name="Xue M."/>
            <person name="Yang J."/>
            <person name="Li Z."/>
            <person name="Hu S."/>
            <person name="Yao N."/>
            <person name="Dean R.A."/>
            <person name="Zhao W."/>
            <person name="Shen M."/>
            <person name="Zhang H."/>
            <person name="Li C."/>
            <person name="Liu L."/>
            <person name="Cao L."/>
            <person name="Xu X."/>
            <person name="Xing Y."/>
            <person name="Hsiang T."/>
            <person name="Zhang Z."/>
            <person name="Xu J.R."/>
            <person name="Peng Y.L."/>
        </authorList>
    </citation>
    <scope>NUCLEOTIDE SEQUENCE</scope>
    <source>
        <strain evidence="2">Y34</strain>
    </source>
</reference>
<proteinExistence type="predicted"/>
<gene>
    <name evidence="2" type="ORF">OOU_Y34scaffold00719g9</name>
</gene>
<accession>A0AA97NS02</accession>
<evidence type="ECO:0000256" key="1">
    <source>
        <dbReference type="SAM" id="MobiDB-lite"/>
    </source>
</evidence>
<evidence type="ECO:0000313" key="2">
    <source>
        <dbReference type="EMBL" id="ELQ35245.1"/>
    </source>
</evidence>
<feature type="region of interest" description="Disordered" evidence="1">
    <location>
        <begin position="1"/>
        <end position="77"/>
    </location>
</feature>
<sequence>MAFSMQGGKEKKEGLELSLQDQRGGQNQQWPQRSSFGRRPKRVTFGGAAQKARRNTLEAGRGQQLKTGSSGTPSSAERIGGVWERIRVWSPSPWPGLLANHGARGASVGATPFP</sequence>
<name>A0AA97NS02_PYRO3</name>
<feature type="region of interest" description="Disordered" evidence="1">
    <location>
        <begin position="94"/>
        <end position="114"/>
    </location>
</feature>
<feature type="compositionally biased region" description="Polar residues" evidence="1">
    <location>
        <begin position="19"/>
        <end position="35"/>
    </location>
</feature>
<feature type="compositionally biased region" description="Polar residues" evidence="1">
    <location>
        <begin position="64"/>
        <end position="75"/>
    </location>
</feature>
<dbReference type="Proteomes" id="UP000011086">
    <property type="component" value="Unassembled WGS sequence"/>
</dbReference>
<dbReference type="EMBL" id="JH793878">
    <property type="protein sequence ID" value="ELQ35245.1"/>
    <property type="molecule type" value="Genomic_DNA"/>
</dbReference>
<organism evidence="2">
    <name type="scientific">Pyricularia oryzae (strain Y34)</name>
    <name type="common">Rice blast fungus</name>
    <name type="synonym">Magnaporthe oryzae</name>
    <dbReference type="NCBI Taxonomy" id="1143189"/>
    <lineage>
        <taxon>Eukaryota</taxon>
        <taxon>Fungi</taxon>
        <taxon>Dikarya</taxon>
        <taxon>Ascomycota</taxon>
        <taxon>Pezizomycotina</taxon>
        <taxon>Sordariomycetes</taxon>
        <taxon>Sordariomycetidae</taxon>
        <taxon>Magnaporthales</taxon>
        <taxon>Pyriculariaceae</taxon>
        <taxon>Pyricularia</taxon>
    </lineage>
</organism>